<keyword evidence="2" id="KW-1185">Reference proteome</keyword>
<dbReference type="Proteomes" id="UP000190896">
    <property type="component" value="Unassembled WGS sequence"/>
</dbReference>
<dbReference type="AlphaFoldDB" id="A0A1T2KNU1"/>
<evidence type="ECO:0000313" key="2">
    <source>
        <dbReference type="Proteomes" id="UP000190896"/>
    </source>
</evidence>
<comment type="caution">
    <text evidence="1">The sequence shown here is derived from an EMBL/GenBank/DDBJ whole genome shotgun (WGS) entry which is preliminary data.</text>
</comment>
<protein>
    <submittedName>
        <fullName evidence="1">Uncharacterized protein</fullName>
    </submittedName>
</protein>
<dbReference type="EMBL" id="MPRJ01000109">
    <property type="protein sequence ID" value="OOZ34505.1"/>
    <property type="molecule type" value="Genomic_DNA"/>
</dbReference>
<name>A0A1T2KNU1_9GAMM</name>
<organism evidence="1 2">
    <name type="scientific">Solemya velesiana gill symbiont</name>
    <dbReference type="NCBI Taxonomy" id="1918948"/>
    <lineage>
        <taxon>Bacteria</taxon>
        <taxon>Pseudomonadati</taxon>
        <taxon>Pseudomonadota</taxon>
        <taxon>Gammaproteobacteria</taxon>
        <taxon>sulfur-oxidizing symbionts</taxon>
    </lineage>
</organism>
<accession>A0A1T2KNU1</accession>
<reference evidence="1 2" key="1">
    <citation type="submission" date="2016-11" db="EMBL/GenBank/DDBJ databases">
        <title>Mixed transmission modes and dynamic genome evolution in an obligate animal-bacterial symbiosis.</title>
        <authorList>
            <person name="Russell S.L."/>
            <person name="Corbett-Detig R.B."/>
            <person name="Cavanaugh C.M."/>
        </authorList>
    </citation>
    <scope>NUCLEOTIDE SEQUENCE [LARGE SCALE GENOMIC DNA]</scope>
    <source>
        <strain evidence="1">Se-Cadez</strain>
    </source>
</reference>
<evidence type="ECO:0000313" key="1">
    <source>
        <dbReference type="EMBL" id="OOZ34505.1"/>
    </source>
</evidence>
<proteinExistence type="predicted"/>
<sequence>MPFGTEPFFVSDWDTGLKPRHGNPKPLQRPDNRGVIMHYWVQKESNGLRIDIDASKQAKLLDCLNSCLAGNPGCEINLGGKLESMQVEQDDNEIRLCLKHSAGNDFDSTAIHECLKRSTA</sequence>
<gene>
    <name evidence="1" type="ORF">BOW51_12100</name>
</gene>